<evidence type="ECO:0000313" key="4">
    <source>
        <dbReference type="EMBL" id="QGR08980.1"/>
    </source>
</evidence>
<dbReference type="EMBL" id="JAUOOM010000021">
    <property type="protein sequence ID" value="MDO6408730.1"/>
    <property type="molecule type" value="Genomic_DNA"/>
</dbReference>
<dbReference type="Gene3D" id="1.10.4140.10">
    <property type="entry name" value="effector protein (NleL)"/>
    <property type="match status" value="1"/>
</dbReference>
<sequence length="722" mass="81972">MDRIKNPPTINVPACSLQDNSQPPLPVSQATNVSALPSSNNVTQDDRLDDIDIYLHGELQGKHLIIYLEKFLPTETKKRTFVNIHFCTTGKSLPGNFKGIIKLDRQYFKGLYFNWFGFRSEGNEITNSIIESGKFSLSWFKFDMSKVLWVGTTIDGLYEGKPSTMKAVSFSCINISYGSLKNLIIIDHDSTCIENANFSASRLENVKFTCGNKYYNFEKTSFINITASNLTFDKVKLVSDVNFTGANIDNLLFLQMSDLSGLVAENYKPRSIRLSPVMVKDDKNIDLYLDSINNSRSGAILFKIMDTVKIDAIWVDWLEQIVEWTSSIADLQQAWMRSATLRESIITQCFNKKCANSALITSFREKWLSDYGKTSVLPKTLHNEIIKSLRHKNDNHLIRNQFLVNQFIGTDADLRERFFKIHPISAIKSYIEQHIFESNHEGNIFPNIFFNHTNGEAMYISPTDFSLLVTENQIPVHYALLKHQPGSEAKIIFFPCAPEKLHSFLTHFPALHDLWSRAGINLAPIISFLFSAQLDLNNDENARTMKIKEHLISLLTRKSTAPMKITGHDDQLLLGSVLRRFYATEENAVAVARQLRHELIVLTVERLALKSNELQDNEKKVAAYLLLIRMAAEMSSERYCGIEEDSPEALRRLADILIDDLVEFWPGIIDKITAGHWKTCLFPGHSNAFPCSAILADKIGAWLPGAASGEKIRKMVQQFYPL</sequence>
<keyword evidence="6" id="KW-1185">Reference proteome</keyword>
<feature type="compositionally biased region" description="Polar residues" evidence="1">
    <location>
        <begin position="17"/>
        <end position="41"/>
    </location>
</feature>
<feature type="domain" description="E3 ubiquitin-protein ligase SopA-like catalytic" evidence="2">
    <location>
        <begin position="623"/>
        <end position="699"/>
    </location>
</feature>
<reference evidence="5" key="1">
    <citation type="submission" date="2017-11" db="EMBL/GenBank/DDBJ databases">
        <title>Genome sequence of Pantoea sp. MSR2.</title>
        <authorList>
            <person name="Nascimento F.X."/>
        </authorList>
    </citation>
    <scope>NUCLEOTIDE SEQUENCE [LARGE SCALE GENOMIC DNA]</scope>
    <source>
        <strain evidence="5">MSR2</strain>
        <plasmid evidence="5">pmsr2a</plasmid>
    </source>
</reference>
<geneLocation type="plasmid" evidence="4">
    <name>pMSR2A</name>
</geneLocation>
<dbReference type="EMBL" id="CP024637">
    <property type="protein sequence ID" value="QGR08980.1"/>
    <property type="molecule type" value="Genomic_DNA"/>
</dbReference>
<geneLocation type="plasmid" evidence="5">
    <name>pmsr2a</name>
</geneLocation>
<keyword evidence="4" id="KW-0614">Plasmid</keyword>
<evidence type="ECO:0000313" key="5">
    <source>
        <dbReference type="Proteomes" id="UP000424872"/>
    </source>
</evidence>
<dbReference type="Gene3D" id="2.160.20.80">
    <property type="entry name" value="E3 ubiquitin-protein ligase SopA"/>
    <property type="match status" value="1"/>
</dbReference>
<evidence type="ECO:0000256" key="1">
    <source>
        <dbReference type="SAM" id="MobiDB-lite"/>
    </source>
</evidence>
<dbReference type="Pfam" id="PF13979">
    <property type="entry name" value="SopA_C"/>
    <property type="match status" value="1"/>
</dbReference>
<name>A0AAP9KRF3_9GAMM</name>
<dbReference type="KEGG" id="ppho:CTZ24_21195"/>
<accession>A0AAP9KRF3</accession>
<dbReference type="RefSeq" id="WP_208726302.1">
    <property type="nucleotide sequence ID" value="NZ_CP024637.1"/>
</dbReference>
<organism evidence="4 5">
    <name type="scientific">Pantoea phytobeneficialis</name>
    <dbReference type="NCBI Taxonomy" id="2052056"/>
    <lineage>
        <taxon>Bacteria</taxon>
        <taxon>Pseudomonadati</taxon>
        <taxon>Pseudomonadota</taxon>
        <taxon>Gammaproteobacteria</taxon>
        <taxon>Enterobacterales</taxon>
        <taxon>Erwiniaceae</taxon>
        <taxon>Pantoea</taxon>
    </lineage>
</organism>
<reference evidence="3" key="3">
    <citation type="submission" date="2023-07" db="EMBL/GenBank/DDBJ databases">
        <title>The extreme plant-growth-promoting properties of Pantoea phytobeneficialis PF55 revealed by functional and genomic analysis.</title>
        <authorList>
            <person name="Nascimento F.X."/>
            <person name="Marcio R.J."/>
        </authorList>
    </citation>
    <scope>NUCLEOTIDE SEQUENCE</scope>
    <source>
        <strain evidence="3">PF55</strain>
    </source>
</reference>
<dbReference type="GO" id="GO:0016567">
    <property type="term" value="P:protein ubiquitination"/>
    <property type="evidence" value="ECO:0007669"/>
    <property type="project" value="InterPro"/>
</dbReference>
<evidence type="ECO:0000259" key="2">
    <source>
        <dbReference type="Pfam" id="PF13979"/>
    </source>
</evidence>
<dbReference type="InterPro" id="IPR025725">
    <property type="entry name" value="SopA-like_cat"/>
</dbReference>
<dbReference type="GO" id="GO:0004842">
    <property type="term" value="F:ubiquitin-protein transferase activity"/>
    <property type="evidence" value="ECO:0007669"/>
    <property type="project" value="InterPro"/>
</dbReference>
<dbReference type="Proteomes" id="UP001171299">
    <property type="component" value="Unassembled WGS sequence"/>
</dbReference>
<reference evidence="4" key="2">
    <citation type="journal article" date="2020" name="Environ. Microbiol.">
        <title>The extreme plant-growth-promoting properties of Pantoea phytobeneficialis MSR2 revealed by functional and genomic analysis.</title>
        <authorList>
            <person name="Nascimento F.X."/>
            <person name="Hernandez A.G."/>
            <person name="Glick B.R."/>
            <person name="Rossi M.J."/>
        </authorList>
    </citation>
    <scope>NUCLEOTIDE SEQUENCE</scope>
    <source>
        <strain evidence="4">MSR2</strain>
    </source>
</reference>
<dbReference type="InterPro" id="IPR038270">
    <property type="entry name" value="SopA-like_catalytic_sf"/>
</dbReference>
<evidence type="ECO:0000313" key="6">
    <source>
        <dbReference type="Proteomes" id="UP001171299"/>
    </source>
</evidence>
<proteinExistence type="predicted"/>
<evidence type="ECO:0000313" key="3">
    <source>
        <dbReference type="EMBL" id="MDO6408730.1"/>
    </source>
</evidence>
<protein>
    <recommendedName>
        <fullName evidence="2">E3 ubiquitin-protein ligase SopA-like catalytic domain-containing protein</fullName>
    </recommendedName>
</protein>
<gene>
    <name evidence="4" type="ORF">CTZ24_21195</name>
    <name evidence="3" type="ORF">Q3404_19360</name>
</gene>
<dbReference type="AlphaFoldDB" id="A0AAP9KRF3"/>
<dbReference type="Proteomes" id="UP000424872">
    <property type="component" value="Plasmid pMSR2A"/>
</dbReference>
<feature type="region of interest" description="Disordered" evidence="1">
    <location>
        <begin position="1"/>
        <end position="41"/>
    </location>
</feature>